<keyword evidence="22" id="KW-1185">Reference proteome</keyword>
<dbReference type="Pfam" id="PF02706">
    <property type="entry name" value="Wzz"/>
    <property type="match status" value="1"/>
</dbReference>
<reference evidence="21" key="1">
    <citation type="submission" date="2019-02" db="EMBL/GenBank/DDBJ databases">
        <authorList>
            <person name="Li S.-H."/>
        </authorList>
    </citation>
    <scope>NUCLEOTIDE SEQUENCE</scope>
    <source>
        <strain evidence="21">IMCC8485</strain>
    </source>
</reference>
<evidence type="ECO:0000256" key="2">
    <source>
        <dbReference type="ARBA" id="ARBA00007316"/>
    </source>
</evidence>
<comment type="caution">
    <text evidence="21">The sequence shown here is derived from an EMBL/GenBank/DDBJ whole genome shotgun (WGS) entry which is preliminary data.</text>
</comment>
<evidence type="ECO:0000256" key="6">
    <source>
        <dbReference type="ARBA" id="ARBA00022519"/>
    </source>
</evidence>
<evidence type="ECO:0000259" key="18">
    <source>
        <dbReference type="Pfam" id="PF02706"/>
    </source>
</evidence>
<dbReference type="EMBL" id="SHNP01000007">
    <property type="protein sequence ID" value="MCX2975348.1"/>
    <property type="molecule type" value="Genomic_DNA"/>
</dbReference>
<keyword evidence="13 17" id="KW-0472">Membrane</keyword>
<dbReference type="GO" id="GO:0004715">
    <property type="term" value="F:non-membrane spanning protein tyrosine kinase activity"/>
    <property type="evidence" value="ECO:0007669"/>
    <property type="project" value="UniProtKB-EC"/>
</dbReference>
<keyword evidence="12 17" id="KW-1133">Transmembrane helix</keyword>
<evidence type="ECO:0000259" key="20">
    <source>
        <dbReference type="Pfam" id="PF13807"/>
    </source>
</evidence>
<feature type="domain" description="Tyrosine-protein kinase G-rich" evidence="20">
    <location>
        <begin position="409"/>
        <end position="480"/>
    </location>
</feature>
<comment type="similarity">
    <text evidence="3">Belongs to the etk/wzc family.</text>
</comment>
<keyword evidence="16" id="KW-0175">Coiled coil</keyword>
<comment type="subcellular location">
    <subcellularLocation>
        <location evidence="1">Cell inner membrane</location>
        <topology evidence="1">Multi-pass membrane protein</topology>
    </subcellularLocation>
</comment>
<evidence type="ECO:0000256" key="16">
    <source>
        <dbReference type="SAM" id="Coils"/>
    </source>
</evidence>
<dbReference type="EC" id="2.7.10.2" evidence="4"/>
<evidence type="ECO:0000256" key="15">
    <source>
        <dbReference type="ARBA" id="ARBA00051245"/>
    </source>
</evidence>
<evidence type="ECO:0000256" key="14">
    <source>
        <dbReference type="ARBA" id="ARBA00023137"/>
    </source>
</evidence>
<dbReference type="InterPro" id="IPR050445">
    <property type="entry name" value="Bact_polysacc_biosynth/exp"/>
</dbReference>
<sequence length="746" mass="82634">MNEFLGQNQQMMPQSAQGMRVSLGDEVIDLARYLRAILHYKWPIVGLGFALTLLAGLWVYTLEPIYRASASIVMETQEANVVNVEQVYTMGHQGYDYYQTQFEILKSRSLAERVVRKLNLHKHPYFASSAAKAAEKEAGFSLKTLLPARSKEPPLQLTEEQQEALDIKRATGYVVSGLDVSPVDYSHIAYLSFESTDARLTAEIVNAAAQAFIDSNLENRLEGTLQATQWLTTRLEDLKESLGQSEMALQAFRDEEGLVDIAGVTGSGGSELQLLSLRMEQAREARIEAQNIKDDVESMGSTTTEELMTVPAVLQHQVIRDIKREQSLAERRLSELGKRYGQKHPKIISAQSDLNAATRDLATEVRKVVSGISREYELALRNEEELEASWEARKSEMQEFNRVEFRLQELQREVDTNLQLYNIFFTRIKNVSETGGFEKPHARIVDSAAVPGSPVRPKKRLIVMAALVVSLLFGCAVAILLDILDNTVKRPEDIHEKLSSSMLGTIPKMKIDNEGSFEQVWQNPQGIYAEAIRTIRTGVVLSSLDDPAKIIVVTSTLPGEGKSTTVLNLGAAFGQMENTLVIGADLRRPSLARMCNLTPNQQGLSHFVSGAASLDSCIENVEELGIYVMPAGIIPPNPLEMISSRLFVNALEQLKERFDRIVIDSAPVQAVSDALILASYADSVIYLVEANSTSATQARKGIAAIVANNEPLTGVILNQFDAKKARSYYGSGYEYGDYYASQSETH</sequence>
<evidence type="ECO:0000313" key="22">
    <source>
        <dbReference type="Proteomes" id="UP001143307"/>
    </source>
</evidence>
<evidence type="ECO:0000256" key="10">
    <source>
        <dbReference type="ARBA" id="ARBA00022777"/>
    </source>
</evidence>
<dbReference type="InterPro" id="IPR032807">
    <property type="entry name" value="GNVR"/>
</dbReference>
<organism evidence="21 22">
    <name type="scientific">Candidatus Seongchinamella marina</name>
    <dbReference type="NCBI Taxonomy" id="2518990"/>
    <lineage>
        <taxon>Bacteria</taxon>
        <taxon>Pseudomonadati</taxon>
        <taxon>Pseudomonadota</taxon>
        <taxon>Gammaproteobacteria</taxon>
        <taxon>Cellvibrionales</taxon>
        <taxon>Halieaceae</taxon>
        <taxon>Seongchinamella</taxon>
    </lineage>
</organism>
<comment type="similarity">
    <text evidence="2">Belongs to the CpsD/CapB family.</text>
</comment>
<protein>
    <recommendedName>
        <fullName evidence="4">non-specific protein-tyrosine kinase</fullName>
        <ecNumber evidence="4">2.7.10.2</ecNumber>
    </recommendedName>
</protein>
<dbReference type="Pfam" id="PF13614">
    <property type="entry name" value="AAA_31"/>
    <property type="match status" value="1"/>
</dbReference>
<evidence type="ECO:0000256" key="4">
    <source>
        <dbReference type="ARBA" id="ARBA00011903"/>
    </source>
</evidence>
<dbReference type="NCBIfam" id="TIGR01007">
    <property type="entry name" value="eps_fam"/>
    <property type="match status" value="1"/>
</dbReference>
<feature type="coiled-coil region" evidence="16">
    <location>
        <begin position="235"/>
        <end position="339"/>
    </location>
</feature>
<evidence type="ECO:0000256" key="8">
    <source>
        <dbReference type="ARBA" id="ARBA00022692"/>
    </source>
</evidence>
<evidence type="ECO:0000256" key="3">
    <source>
        <dbReference type="ARBA" id="ARBA00008883"/>
    </source>
</evidence>
<comment type="catalytic activity">
    <reaction evidence="15">
        <text>L-tyrosyl-[protein] + ATP = O-phospho-L-tyrosyl-[protein] + ADP + H(+)</text>
        <dbReference type="Rhea" id="RHEA:10596"/>
        <dbReference type="Rhea" id="RHEA-COMP:10136"/>
        <dbReference type="Rhea" id="RHEA-COMP:20101"/>
        <dbReference type="ChEBI" id="CHEBI:15378"/>
        <dbReference type="ChEBI" id="CHEBI:30616"/>
        <dbReference type="ChEBI" id="CHEBI:46858"/>
        <dbReference type="ChEBI" id="CHEBI:61978"/>
        <dbReference type="ChEBI" id="CHEBI:456216"/>
        <dbReference type="EC" id="2.7.10.2"/>
    </reaction>
</comment>
<name>A0ABT3SZE0_9GAMM</name>
<feature type="transmembrane region" description="Helical" evidence="17">
    <location>
        <begin position="42"/>
        <end position="62"/>
    </location>
</feature>
<evidence type="ECO:0000256" key="1">
    <source>
        <dbReference type="ARBA" id="ARBA00004429"/>
    </source>
</evidence>
<dbReference type="CDD" id="cd05387">
    <property type="entry name" value="BY-kinase"/>
    <property type="match status" value="1"/>
</dbReference>
<dbReference type="InterPro" id="IPR025669">
    <property type="entry name" value="AAA_dom"/>
</dbReference>
<dbReference type="RefSeq" id="WP_279253986.1">
    <property type="nucleotide sequence ID" value="NZ_SHNP01000007.1"/>
</dbReference>
<keyword evidence="5" id="KW-1003">Cell membrane</keyword>
<dbReference type="SUPFAM" id="SSF52540">
    <property type="entry name" value="P-loop containing nucleoside triphosphate hydrolases"/>
    <property type="match status" value="1"/>
</dbReference>
<keyword evidence="7 21" id="KW-0808">Transferase</keyword>
<evidence type="ECO:0000256" key="7">
    <source>
        <dbReference type="ARBA" id="ARBA00022679"/>
    </source>
</evidence>
<proteinExistence type="inferred from homology"/>
<gene>
    <name evidence="21" type="ORF">EYC87_17340</name>
</gene>
<keyword evidence="8 17" id="KW-0812">Transmembrane</keyword>
<dbReference type="Gene3D" id="3.40.50.300">
    <property type="entry name" value="P-loop containing nucleotide triphosphate hydrolases"/>
    <property type="match status" value="1"/>
</dbReference>
<evidence type="ECO:0000259" key="19">
    <source>
        <dbReference type="Pfam" id="PF13614"/>
    </source>
</evidence>
<accession>A0ABT3SZE0</accession>
<feature type="transmembrane region" description="Helical" evidence="17">
    <location>
        <begin position="461"/>
        <end position="481"/>
    </location>
</feature>
<keyword evidence="6" id="KW-0997">Cell inner membrane</keyword>
<dbReference type="InterPro" id="IPR027417">
    <property type="entry name" value="P-loop_NTPase"/>
</dbReference>
<feature type="domain" description="AAA" evidence="19">
    <location>
        <begin position="549"/>
        <end position="694"/>
    </location>
</feature>
<feature type="domain" description="Polysaccharide chain length determinant N-terminal" evidence="18">
    <location>
        <begin position="28"/>
        <end position="118"/>
    </location>
</feature>
<keyword evidence="11" id="KW-0067">ATP-binding</keyword>
<dbReference type="Proteomes" id="UP001143307">
    <property type="component" value="Unassembled WGS sequence"/>
</dbReference>
<keyword evidence="10" id="KW-0418">Kinase</keyword>
<dbReference type="PANTHER" id="PTHR32309:SF13">
    <property type="entry name" value="FERRIC ENTEROBACTIN TRANSPORT PROTEIN FEPE"/>
    <property type="match status" value="1"/>
</dbReference>
<evidence type="ECO:0000256" key="12">
    <source>
        <dbReference type="ARBA" id="ARBA00022989"/>
    </source>
</evidence>
<dbReference type="InterPro" id="IPR005702">
    <property type="entry name" value="Wzc-like_C"/>
</dbReference>
<evidence type="ECO:0000256" key="17">
    <source>
        <dbReference type="SAM" id="Phobius"/>
    </source>
</evidence>
<evidence type="ECO:0000256" key="5">
    <source>
        <dbReference type="ARBA" id="ARBA00022475"/>
    </source>
</evidence>
<evidence type="ECO:0000256" key="11">
    <source>
        <dbReference type="ARBA" id="ARBA00022840"/>
    </source>
</evidence>
<keyword evidence="9" id="KW-0547">Nucleotide-binding</keyword>
<dbReference type="InterPro" id="IPR003856">
    <property type="entry name" value="LPS_length_determ_N"/>
</dbReference>
<dbReference type="PANTHER" id="PTHR32309">
    <property type="entry name" value="TYROSINE-PROTEIN KINASE"/>
    <property type="match status" value="1"/>
</dbReference>
<evidence type="ECO:0000256" key="9">
    <source>
        <dbReference type="ARBA" id="ARBA00022741"/>
    </source>
</evidence>
<evidence type="ECO:0000256" key="13">
    <source>
        <dbReference type="ARBA" id="ARBA00023136"/>
    </source>
</evidence>
<keyword evidence="14" id="KW-0829">Tyrosine-protein kinase</keyword>
<dbReference type="Pfam" id="PF13807">
    <property type="entry name" value="GNVR"/>
    <property type="match status" value="1"/>
</dbReference>
<evidence type="ECO:0000313" key="21">
    <source>
        <dbReference type="EMBL" id="MCX2975348.1"/>
    </source>
</evidence>